<keyword evidence="6" id="KW-0269">Exonuclease</keyword>
<dbReference type="GO" id="GO:0016787">
    <property type="term" value="F:hydrolase activity"/>
    <property type="evidence" value="ECO:0007669"/>
    <property type="project" value="UniProtKB-KW"/>
</dbReference>
<evidence type="ECO:0000313" key="13">
    <source>
        <dbReference type="Proteomes" id="UP001236559"/>
    </source>
</evidence>
<dbReference type="EC" id="3.1.-.-" evidence="12"/>
<dbReference type="Gene3D" id="3.40.50.300">
    <property type="entry name" value="P-loop containing nucleotide triphosphate hydrolases"/>
    <property type="match status" value="3"/>
</dbReference>
<dbReference type="SUPFAM" id="SSF52980">
    <property type="entry name" value="Restriction endonuclease-like"/>
    <property type="match status" value="1"/>
</dbReference>
<dbReference type="InterPro" id="IPR014016">
    <property type="entry name" value="UvrD-like_ATP-bd"/>
</dbReference>
<sequence>MNKLLEIENLKRENLIKEFNKNFLVESGAGAGKTYLLVERMTNLIEKGIFKPQEIVAITFTNKAAQELRSRIQSKLLEKVNPNENIKYAIENFNKINISTIHSFANKLIQEMPFYANLGLNFNVKEDEDYDSYLLSIYKKFIERDLKTYIKESQLKIFEKAENKKIILGQISKFILNQNTEFPNYFDDNTKIYFIEELLKDSYEIIDKINKFIKDLKVDTSVYRSDFLKNLQELNLYKNNNSYGNFLKSIFDFWVFMQNEKIIESPFTKVKYKANDDIKNKVKDSTIIQGAIRCELNEKIRLYLNNLYGGFVGASEGFSKFIDEFVSGDYKTLSNDDLVRLALKIVEDYQSRMYLQSKYKYFFVDEFQDTDPIQTKFILAFCSKDEGNLKNKNFSDFTLKDQALFLVGDPKQSIYRFRGADLNNYEKVKNIFENQTNSEFIILDKSFRFDDELASEIFDIYKNDFETPTGPYNLKLNNILTNGKNSALMGIYYPTLDFDLEFLLSLITDQDLKLFLNKIYDEEKNDCFSNLFINFLIRRESFIKDNLKELEDFKIQKNIEDINLEKLFKNKAFKGNKDSLFVSVGFFINYLVETQNIKEKDILVLTRTNSGAEEMSGILYALGYDIDTSTNSKYFNFPSIKNAYNFYKFLIDQNNKNFLRMLRGLFKIDDIKAFEIKKYLLENNFLDLLEKKKFLEEKEIEFIFSYLNYNKVSLSAALRAMELDFESFTDGTVREKEYETFISFMEKLLNKDLSFKDYKNYSGNILKTDNIEKLRVMNLHKAKGLQGKFVIIIGESALKEEKSGYFDREKNQGYVDFSSNNKLIKRYQVPSYDNPEIELLDRSESKKENIRLNYVAATRAESALFVFDLYEVYKEIFKFGKPYLYKISKGKNKGINKKSEFVKDICSYKFNFTEEPQKDKKIKNTFYKNDELILRPHGSWYGTIFHRLMELSVNDYLRKEIPDFKINLRLAIGEFLFDKDLNNEKDFIKLNLEADNFSENIEKIYSYVEETIKKSYENIFPQLVSIFKDADKIYTEVPFTIFEEKYIRGRIDLLVIKDNIYTVYDYKTDLLGEEANYKYEDQLNFYKSAVEKIFKVERRNIKTKIINCN</sequence>
<keyword evidence="5 10" id="KW-0347">Helicase</keyword>
<dbReference type="InterPro" id="IPR011335">
    <property type="entry name" value="Restrct_endonuc-II-like"/>
</dbReference>
<evidence type="ECO:0000259" key="11">
    <source>
        <dbReference type="PROSITE" id="PS51198"/>
    </source>
</evidence>
<evidence type="ECO:0000256" key="6">
    <source>
        <dbReference type="ARBA" id="ARBA00022839"/>
    </source>
</evidence>
<keyword evidence="7 10" id="KW-0067">ATP-binding</keyword>
<comment type="caution">
    <text evidence="12">The sequence shown here is derived from an EMBL/GenBank/DDBJ whole genome shotgun (WGS) entry which is preliminary data.</text>
</comment>
<keyword evidence="1" id="KW-0540">Nuclease</keyword>
<reference evidence="12 13" key="1">
    <citation type="submission" date="2023-07" db="EMBL/GenBank/DDBJ databases">
        <title>Genomic Encyclopedia of Type Strains, Phase IV (KMG-IV): sequencing the most valuable type-strain genomes for metagenomic binning, comparative biology and taxonomic classification.</title>
        <authorList>
            <person name="Goeker M."/>
        </authorList>
    </citation>
    <scope>NUCLEOTIDE SEQUENCE [LARGE SCALE GENOMIC DNA]</scope>
    <source>
        <strain evidence="12 13">DSM 22616</strain>
    </source>
</reference>
<evidence type="ECO:0000256" key="3">
    <source>
        <dbReference type="ARBA" id="ARBA00022763"/>
    </source>
</evidence>
<gene>
    <name evidence="12" type="ORF">J2S72_000090</name>
</gene>
<proteinExistence type="predicted"/>
<dbReference type="RefSeq" id="WP_162146349.1">
    <property type="nucleotide sequence ID" value="NZ_JAUSTN010000001.1"/>
</dbReference>
<dbReference type="Pfam" id="PF12705">
    <property type="entry name" value="PDDEXK_1"/>
    <property type="match status" value="1"/>
</dbReference>
<evidence type="ECO:0000256" key="2">
    <source>
        <dbReference type="ARBA" id="ARBA00022741"/>
    </source>
</evidence>
<dbReference type="PROSITE" id="PS51198">
    <property type="entry name" value="UVRD_HELICASE_ATP_BIND"/>
    <property type="match status" value="1"/>
</dbReference>
<feature type="binding site" evidence="10">
    <location>
        <begin position="27"/>
        <end position="34"/>
    </location>
    <ligand>
        <name>ATP</name>
        <dbReference type="ChEBI" id="CHEBI:30616"/>
    </ligand>
</feature>
<protein>
    <submittedName>
        <fullName evidence="12">ATP-dependent helicase/nuclease subunit A</fullName>
        <ecNumber evidence="12">3.1.-.-</ecNumber>
        <ecNumber evidence="12">3.6.4.12</ecNumber>
    </submittedName>
</protein>
<dbReference type="InterPro" id="IPR000212">
    <property type="entry name" value="DNA_helicase_UvrD/REP"/>
</dbReference>
<keyword evidence="9" id="KW-0234">DNA repair</keyword>
<keyword evidence="3" id="KW-0227">DNA damage</keyword>
<keyword evidence="4 10" id="KW-0378">Hydrolase</keyword>
<evidence type="ECO:0000256" key="5">
    <source>
        <dbReference type="ARBA" id="ARBA00022806"/>
    </source>
</evidence>
<accession>A0ABU0AS52</accession>
<name>A0ABU0AS52_9FIRM</name>
<dbReference type="InterPro" id="IPR038726">
    <property type="entry name" value="PDDEXK_AddAB-type"/>
</dbReference>
<dbReference type="EMBL" id="JAUSTN010000001">
    <property type="protein sequence ID" value="MDQ0274094.1"/>
    <property type="molecule type" value="Genomic_DNA"/>
</dbReference>
<dbReference type="GO" id="GO:0003678">
    <property type="term" value="F:DNA helicase activity"/>
    <property type="evidence" value="ECO:0007669"/>
    <property type="project" value="UniProtKB-EC"/>
</dbReference>
<evidence type="ECO:0000256" key="1">
    <source>
        <dbReference type="ARBA" id="ARBA00022722"/>
    </source>
</evidence>
<evidence type="ECO:0000256" key="7">
    <source>
        <dbReference type="ARBA" id="ARBA00022840"/>
    </source>
</evidence>
<dbReference type="Proteomes" id="UP001236559">
    <property type="component" value="Unassembled WGS sequence"/>
</dbReference>
<dbReference type="PANTHER" id="PTHR11070">
    <property type="entry name" value="UVRD / RECB / PCRA DNA HELICASE FAMILY MEMBER"/>
    <property type="match status" value="1"/>
</dbReference>
<dbReference type="SUPFAM" id="SSF52540">
    <property type="entry name" value="P-loop containing nucleoside triphosphate hydrolases"/>
    <property type="match status" value="1"/>
</dbReference>
<evidence type="ECO:0000256" key="4">
    <source>
        <dbReference type="ARBA" id="ARBA00022801"/>
    </source>
</evidence>
<keyword evidence="8" id="KW-0238">DNA-binding</keyword>
<keyword evidence="13" id="KW-1185">Reference proteome</keyword>
<organism evidence="12 13">
    <name type="scientific">Peptoniphilus koenoeneniae</name>
    <dbReference type="NCBI Taxonomy" id="507751"/>
    <lineage>
        <taxon>Bacteria</taxon>
        <taxon>Bacillati</taxon>
        <taxon>Bacillota</taxon>
        <taxon>Tissierellia</taxon>
        <taxon>Tissierellales</taxon>
        <taxon>Peptoniphilaceae</taxon>
        <taxon>Peptoniphilus</taxon>
    </lineage>
</organism>
<dbReference type="EC" id="3.6.4.12" evidence="12"/>
<dbReference type="InterPro" id="IPR011604">
    <property type="entry name" value="PDDEXK-like_dom_sf"/>
</dbReference>
<dbReference type="PANTHER" id="PTHR11070:SF2">
    <property type="entry name" value="ATP-DEPENDENT DNA HELICASE SRS2"/>
    <property type="match status" value="1"/>
</dbReference>
<keyword evidence="2 10" id="KW-0547">Nucleotide-binding</keyword>
<evidence type="ECO:0000313" key="12">
    <source>
        <dbReference type="EMBL" id="MDQ0274094.1"/>
    </source>
</evidence>
<dbReference type="Gene3D" id="1.10.486.10">
    <property type="entry name" value="PCRA, domain 4"/>
    <property type="match status" value="1"/>
</dbReference>
<evidence type="ECO:0000256" key="10">
    <source>
        <dbReference type="PROSITE-ProRule" id="PRU00560"/>
    </source>
</evidence>
<feature type="domain" description="UvrD-like helicase ATP-binding" evidence="11">
    <location>
        <begin position="6"/>
        <end position="450"/>
    </location>
</feature>
<evidence type="ECO:0000256" key="9">
    <source>
        <dbReference type="ARBA" id="ARBA00023204"/>
    </source>
</evidence>
<dbReference type="InterPro" id="IPR027417">
    <property type="entry name" value="P-loop_NTPase"/>
</dbReference>
<evidence type="ECO:0000256" key="8">
    <source>
        <dbReference type="ARBA" id="ARBA00023125"/>
    </source>
</evidence>
<dbReference type="Gene3D" id="3.90.320.10">
    <property type="match status" value="1"/>
</dbReference>
<dbReference type="Pfam" id="PF00580">
    <property type="entry name" value="UvrD-helicase"/>
    <property type="match status" value="1"/>
</dbReference>